<sequence length="79" mass="8159">MSALAVARLSEGDEVMRMLVGNGTSGGATSDDIATFQIVIWTSVMLIFAALAASVVMASVHDTTDSVIYNSPALHAKSS</sequence>
<evidence type="ECO:0000313" key="2">
    <source>
        <dbReference type="EMBL" id="ELR24001.1"/>
    </source>
</evidence>
<evidence type="ECO:0000313" key="3">
    <source>
        <dbReference type="Proteomes" id="UP000011083"/>
    </source>
</evidence>
<evidence type="ECO:0000256" key="1">
    <source>
        <dbReference type="SAM" id="Phobius"/>
    </source>
</evidence>
<dbReference type="EMBL" id="KB007840">
    <property type="protein sequence ID" value="ELR24001.1"/>
    <property type="molecule type" value="Genomic_DNA"/>
</dbReference>
<dbReference type="VEuPathDB" id="AmoebaDB:ACA1_143810"/>
<feature type="transmembrane region" description="Helical" evidence="1">
    <location>
        <begin position="38"/>
        <end position="60"/>
    </location>
</feature>
<keyword evidence="1" id="KW-1133">Transmembrane helix</keyword>
<dbReference type="OrthoDB" id="158685at2759"/>
<dbReference type="AlphaFoldDB" id="L8HHV2"/>
<dbReference type="KEGG" id="acan:ACA1_143810"/>
<gene>
    <name evidence="2" type="ORF">ACA1_143810</name>
</gene>
<dbReference type="Proteomes" id="UP000011083">
    <property type="component" value="Unassembled WGS sequence"/>
</dbReference>
<accession>L8HHV2</accession>
<protein>
    <submittedName>
        <fullName evidence="2">Uncharacterized protein</fullName>
    </submittedName>
</protein>
<reference evidence="2 3" key="1">
    <citation type="journal article" date="2013" name="Genome Biol.">
        <title>Genome of Acanthamoeba castellanii highlights extensive lateral gene transfer and early evolution of tyrosine kinase signaling.</title>
        <authorList>
            <person name="Clarke M."/>
            <person name="Lohan A.J."/>
            <person name="Liu B."/>
            <person name="Lagkouvardos I."/>
            <person name="Roy S."/>
            <person name="Zafar N."/>
            <person name="Bertelli C."/>
            <person name="Schilde C."/>
            <person name="Kianianmomeni A."/>
            <person name="Burglin T.R."/>
            <person name="Frech C."/>
            <person name="Turcotte B."/>
            <person name="Kopec K.O."/>
            <person name="Synnott J.M."/>
            <person name="Choo C."/>
            <person name="Paponov I."/>
            <person name="Finkler A."/>
            <person name="Soon Heng Tan C."/>
            <person name="Hutchins A.P."/>
            <person name="Weinmeier T."/>
            <person name="Rattei T."/>
            <person name="Chu J.S."/>
            <person name="Gimenez G."/>
            <person name="Irimia M."/>
            <person name="Rigden D.J."/>
            <person name="Fitzpatrick D.A."/>
            <person name="Lorenzo-Morales J."/>
            <person name="Bateman A."/>
            <person name="Chiu C.H."/>
            <person name="Tang P."/>
            <person name="Hegemann P."/>
            <person name="Fromm H."/>
            <person name="Raoult D."/>
            <person name="Greub G."/>
            <person name="Miranda-Saavedra D."/>
            <person name="Chen N."/>
            <person name="Nash P."/>
            <person name="Ginger M.L."/>
            <person name="Horn M."/>
            <person name="Schaap P."/>
            <person name="Caler L."/>
            <person name="Loftus B."/>
        </authorList>
    </citation>
    <scope>NUCLEOTIDE SEQUENCE [LARGE SCALE GENOMIC DNA]</scope>
    <source>
        <strain evidence="2 3">Neff</strain>
    </source>
</reference>
<keyword evidence="1" id="KW-0472">Membrane</keyword>
<dbReference type="GeneID" id="14925000"/>
<keyword evidence="3" id="KW-1185">Reference proteome</keyword>
<dbReference type="RefSeq" id="XP_004353529.1">
    <property type="nucleotide sequence ID" value="XM_004353477.1"/>
</dbReference>
<name>L8HHV2_ACACF</name>
<organism evidence="2 3">
    <name type="scientific">Acanthamoeba castellanii (strain ATCC 30010 / Neff)</name>
    <dbReference type="NCBI Taxonomy" id="1257118"/>
    <lineage>
        <taxon>Eukaryota</taxon>
        <taxon>Amoebozoa</taxon>
        <taxon>Discosea</taxon>
        <taxon>Longamoebia</taxon>
        <taxon>Centramoebida</taxon>
        <taxon>Acanthamoebidae</taxon>
        <taxon>Acanthamoeba</taxon>
    </lineage>
</organism>
<proteinExistence type="predicted"/>
<keyword evidence="1" id="KW-0812">Transmembrane</keyword>